<name>U6GXU6_9EIME</name>
<accession>U6GXU6</accession>
<dbReference type="GO" id="GO:0006508">
    <property type="term" value="P:proteolysis"/>
    <property type="evidence" value="ECO:0007669"/>
    <property type="project" value="InterPro"/>
</dbReference>
<feature type="compositionally biased region" description="Basic and acidic residues" evidence="2">
    <location>
        <begin position="22"/>
        <end position="36"/>
    </location>
</feature>
<dbReference type="CDD" id="cd00303">
    <property type="entry name" value="retropepsin_like"/>
    <property type="match status" value="1"/>
</dbReference>
<reference evidence="4" key="1">
    <citation type="submission" date="2013-10" db="EMBL/GenBank/DDBJ databases">
        <title>Genomic analysis of the causative agents of coccidiosis in chickens.</title>
        <authorList>
            <person name="Reid A.J."/>
            <person name="Blake D."/>
            <person name="Billington K."/>
            <person name="Browne H."/>
            <person name="Dunn M."/>
            <person name="Hung S."/>
            <person name="Kawahara F."/>
            <person name="Miranda-Saavedra D."/>
            <person name="Mourier T."/>
            <person name="Nagra H."/>
            <person name="Otto T.D."/>
            <person name="Rawlings N."/>
            <person name="Sanchez A."/>
            <person name="Sanders M."/>
            <person name="Subramaniam C."/>
            <person name="Tay Y."/>
            <person name="Dear P."/>
            <person name="Doerig C."/>
            <person name="Gruber A."/>
            <person name="Parkinson J."/>
            <person name="Shirley M."/>
            <person name="Wan K.L."/>
            <person name="Berriman M."/>
            <person name="Tomley F."/>
            <person name="Pain A."/>
        </authorList>
    </citation>
    <scope>NUCLEOTIDE SEQUENCE [LARGE SCALE GENOMIC DNA]</scope>
    <source>
        <strain evidence="4">Houghton</strain>
    </source>
</reference>
<feature type="compositionally biased region" description="Polar residues" evidence="2">
    <location>
        <begin position="1"/>
        <end position="13"/>
    </location>
</feature>
<dbReference type="Pfam" id="PF13650">
    <property type="entry name" value="Asp_protease_2"/>
    <property type="match status" value="1"/>
</dbReference>
<keyword evidence="5" id="KW-1185">Reference proteome</keyword>
<organism evidence="4 5">
    <name type="scientific">Eimeria praecox</name>
    <dbReference type="NCBI Taxonomy" id="51316"/>
    <lineage>
        <taxon>Eukaryota</taxon>
        <taxon>Sar</taxon>
        <taxon>Alveolata</taxon>
        <taxon>Apicomplexa</taxon>
        <taxon>Conoidasida</taxon>
        <taxon>Coccidia</taxon>
        <taxon>Eucoccidiorida</taxon>
        <taxon>Eimeriorina</taxon>
        <taxon>Eimeriidae</taxon>
        <taxon>Eimeria</taxon>
    </lineage>
</organism>
<dbReference type="OrthoDB" id="346668at2759"/>
<dbReference type="InterPro" id="IPR021109">
    <property type="entry name" value="Peptidase_aspartic_dom_sf"/>
</dbReference>
<protein>
    <recommendedName>
        <fullName evidence="3">Peptidase A2 domain-containing protein</fullName>
    </recommendedName>
</protein>
<dbReference type="Gene3D" id="2.40.70.10">
    <property type="entry name" value="Acid Proteases"/>
    <property type="match status" value="1"/>
</dbReference>
<evidence type="ECO:0000256" key="2">
    <source>
        <dbReference type="SAM" id="MobiDB-lite"/>
    </source>
</evidence>
<evidence type="ECO:0000313" key="5">
    <source>
        <dbReference type="Proteomes" id="UP000018201"/>
    </source>
</evidence>
<dbReference type="Proteomes" id="UP000018201">
    <property type="component" value="Unassembled WGS sequence"/>
</dbReference>
<gene>
    <name evidence="4" type="ORF">EPH_0013920</name>
</gene>
<dbReference type="SUPFAM" id="SSF50630">
    <property type="entry name" value="Acid proteases"/>
    <property type="match status" value="1"/>
</dbReference>
<sequence>MCAVATGTNSIPVSPNWGKTLLAREEPVNAEGRDVGENPQPLAVQSHSGTTPLSEEGPTCKRDPNSEPGIDAAEGDRPQDTRTQEPRWWREHGAPEDTTSRDTLSSVGMTAILRVELAGIPCEALLDTGASRSFISPGAVERLQLKVWRLPDACVFTVANVGPVPYDLVVGLDWLTNHRVAWYFQSDKLHTYVKGQWCDQPVVRTNDAKLRSGSTQGRHQRTPAEQAYDILAKQVADMTNEEATALLRLPAKKYKSPPKGRRKAVVAVLLQQATENSACIRHPLQGLNAILALPAVESNVALRLVEERQGAFCCVMVETSPPNLHHQYPTATPTSAVPEDEEPSPSSTVKLEYSQFDG</sequence>
<feature type="domain" description="Peptidase A2" evidence="3">
    <location>
        <begin position="122"/>
        <end position="162"/>
    </location>
</feature>
<dbReference type="InterPro" id="IPR001995">
    <property type="entry name" value="Peptidase_A2_cat"/>
</dbReference>
<evidence type="ECO:0000259" key="3">
    <source>
        <dbReference type="PROSITE" id="PS50175"/>
    </source>
</evidence>
<dbReference type="EMBL" id="HG693258">
    <property type="protein sequence ID" value="CDI85000.1"/>
    <property type="molecule type" value="Genomic_DNA"/>
</dbReference>
<keyword evidence="1" id="KW-0378">Hydrolase</keyword>
<proteinExistence type="predicted"/>
<reference evidence="4" key="2">
    <citation type="submission" date="2013-10" db="EMBL/GenBank/DDBJ databases">
        <authorList>
            <person name="Aslett M."/>
        </authorList>
    </citation>
    <scope>NUCLEOTIDE SEQUENCE [LARGE SCALE GENOMIC DNA]</scope>
    <source>
        <strain evidence="4">Houghton</strain>
    </source>
</reference>
<dbReference type="InterPro" id="IPR001969">
    <property type="entry name" value="Aspartic_peptidase_AS"/>
</dbReference>
<evidence type="ECO:0000256" key="1">
    <source>
        <dbReference type="ARBA" id="ARBA00022801"/>
    </source>
</evidence>
<dbReference type="GO" id="GO:0004190">
    <property type="term" value="F:aspartic-type endopeptidase activity"/>
    <property type="evidence" value="ECO:0007669"/>
    <property type="project" value="InterPro"/>
</dbReference>
<feature type="compositionally biased region" description="Basic and acidic residues" evidence="2">
    <location>
        <begin position="74"/>
        <end position="100"/>
    </location>
</feature>
<dbReference type="PROSITE" id="PS50175">
    <property type="entry name" value="ASP_PROT_RETROV"/>
    <property type="match status" value="1"/>
</dbReference>
<evidence type="ECO:0000313" key="4">
    <source>
        <dbReference type="EMBL" id="CDI85000.1"/>
    </source>
</evidence>
<dbReference type="PROSITE" id="PS00141">
    <property type="entry name" value="ASP_PROTEASE"/>
    <property type="match status" value="1"/>
</dbReference>
<feature type="region of interest" description="Disordered" evidence="2">
    <location>
        <begin position="1"/>
        <end position="105"/>
    </location>
</feature>
<feature type="region of interest" description="Disordered" evidence="2">
    <location>
        <begin position="323"/>
        <end position="358"/>
    </location>
</feature>
<dbReference type="VEuPathDB" id="ToxoDB:EPH_0013920"/>
<dbReference type="AlphaFoldDB" id="U6GXU6"/>
<feature type="compositionally biased region" description="Polar residues" evidence="2">
    <location>
        <begin position="43"/>
        <end position="53"/>
    </location>
</feature>